<keyword evidence="4 5" id="KW-0472">Membrane</keyword>
<evidence type="ECO:0000256" key="3">
    <source>
        <dbReference type="ARBA" id="ARBA00022989"/>
    </source>
</evidence>
<feature type="transmembrane region" description="Helical" evidence="5">
    <location>
        <begin position="157"/>
        <end position="178"/>
    </location>
</feature>
<dbReference type="Gene3D" id="1.20.1560.10">
    <property type="entry name" value="ABC transporter type 1, transmembrane domain"/>
    <property type="match status" value="1"/>
</dbReference>
<evidence type="ECO:0000256" key="1">
    <source>
        <dbReference type="ARBA" id="ARBA00004651"/>
    </source>
</evidence>
<evidence type="ECO:0000259" key="6">
    <source>
        <dbReference type="PROSITE" id="PS50929"/>
    </source>
</evidence>
<organism evidence="7 8">
    <name type="scientific">Clostridium saccharobutylicum</name>
    <dbReference type="NCBI Taxonomy" id="169679"/>
    <lineage>
        <taxon>Bacteria</taxon>
        <taxon>Bacillati</taxon>
        <taxon>Bacillota</taxon>
        <taxon>Clostridia</taxon>
        <taxon>Eubacteriales</taxon>
        <taxon>Clostridiaceae</taxon>
        <taxon>Clostridium</taxon>
    </lineage>
</organism>
<comment type="caution">
    <text evidence="7">The sequence shown here is derived from an EMBL/GenBank/DDBJ whole genome shotgun (WGS) entry which is preliminary data.</text>
</comment>
<protein>
    <submittedName>
        <fullName evidence="7">Putative multidrug transporter membrane\ATP-binding components</fullName>
    </submittedName>
</protein>
<dbReference type="GO" id="GO:0005886">
    <property type="term" value="C:plasma membrane"/>
    <property type="evidence" value="ECO:0007669"/>
    <property type="project" value="UniProtKB-SubCell"/>
</dbReference>
<dbReference type="EMBL" id="LZYZ01000006">
    <property type="protein sequence ID" value="OOM10472.1"/>
    <property type="molecule type" value="Genomic_DNA"/>
</dbReference>
<feature type="domain" description="ABC transmembrane type-1" evidence="6">
    <location>
        <begin position="24"/>
        <end position="224"/>
    </location>
</feature>
<evidence type="ECO:0000256" key="5">
    <source>
        <dbReference type="SAM" id="Phobius"/>
    </source>
</evidence>
<dbReference type="Proteomes" id="UP000191154">
    <property type="component" value="Unassembled WGS sequence"/>
</dbReference>
<proteinExistence type="predicted"/>
<dbReference type="InterPro" id="IPR036640">
    <property type="entry name" value="ABC1_TM_sf"/>
</dbReference>
<evidence type="ECO:0000256" key="2">
    <source>
        <dbReference type="ARBA" id="ARBA00022692"/>
    </source>
</evidence>
<dbReference type="GO" id="GO:0015421">
    <property type="term" value="F:ABC-type oligopeptide transporter activity"/>
    <property type="evidence" value="ECO:0007669"/>
    <property type="project" value="TreeGrafter"/>
</dbReference>
<keyword evidence="2 5" id="KW-0812">Transmembrane</keyword>
<keyword evidence="7" id="KW-0547">Nucleotide-binding</keyword>
<feature type="transmembrane region" description="Helical" evidence="5">
    <location>
        <begin position="52"/>
        <end position="76"/>
    </location>
</feature>
<dbReference type="PROSITE" id="PS50929">
    <property type="entry name" value="ABC_TM1F"/>
    <property type="match status" value="1"/>
</dbReference>
<dbReference type="SUPFAM" id="SSF90123">
    <property type="entry name" value="ABC transporter transmembrane region"/>
    <property type="match status" value="1"/>
</dbReference>
<dbReference type="PANTHER" id="PTHR43394:SF1">
    <property type="entry name" value="ATP-BINDING CASSETTE SUB-FAMILY B MEMBER 10, MITOCHONDRIAL"/>
    <property type="match status" value="1"/>
</dbReference>
<evidence type="ECO:0000313" key="7">
    <source>
        <dbReference type="EMBL" id="OOM10472.1"/>
    </source>
</evidence>
<evidence type="ECO:0000256" key="4">
    <source>
        <dbReference type="ARBA" id="ARBA00023136"/>
    </source>
</evidence>
<feature type="transmembrane region" description="Helical" evidence="5">
    <location>
        <begin position="12"/>
        <end position="32"/>
    </location>
</feature>
<dbReference type="InterPro" id="IPR039421">
    <property type="entry name" value="Type_1_exporter"/>
</dbReference>
<dbReference type="AlphaFoldDB" id="A0A1S8N265"/>
<comment type="subcellular location">
    <subcellularLocation>
        <location evidence="1">Cell membrane</location>
        <topology evidence="1">Multi-pass membrane protein</topology>
    </subcellularLocation>
</comment>
<feature type="transmembrane region" description="Helical" evidence="5">
    <location>
        <begin position="123"/>
        <end position="151"/>
    </location>
</feature>
<sequence length="224" mass="25663">MKLYSKYFKKYNIPFSVAVFCVELEAVCDLLRPTFMSNIINTGIEQGALSRVYYWGMFMLIVTAIGACFAVTRNVLANKVSQRMGADLWYDLFKKIVHFSEDSTDKIESGSLITRMTNDTSQVILFVNGILRIFLKAPITCVGSIILVTLLNFKLSLIIYSVVIIVGILIIVSIKLSYSRFYQLQKAMDKVNLVVQEYLIGIRLLRFLEHSRRKVKSLKMQMKI</sequence>
<keyword evidence="3 5" id="KW-1133">Transmembrane helix</keyword>
<keyword evidence="7" id="KW-0067">ATP-binding</keyword>
<dbReference type="InterPro" id="IPR011527">
    <property type="entry name" value="ABC1_TM_dom"/>
</dbReference>
<gene>
    <name evidence="7" type="ORF">CLOSAC_30930</name>
</gene>
<name>A0A1S8N265_CLOSA</name>
<dbReference type="Pfam" id="PF00664">
    <property type="entry name" value="ABC_membrane"/>
    <property type="match status" value="1"/>
</dbReference>
<dbReference type="PANTHER" id="PTHR43394">
    <property type="entry name" value="ATP-DEPENDENT PERMEASE MDL1, MITOCHONDRIAL"/>
    <property type="match status" value="1"/>
</dbReference>
<dbReference type="GO" id="GO:0005524">
    <property type="term" value="F:ATP binding"/>
    <property type="evidence" value="ECO:0007669"/>
    <property type="project" value="UniProtKB-KW"/>
</dbReference>
<reference evidence="7 8" key="1">
    <citation type="submission" date="2016-05" db="EMBL/GenBank/DDBJ databases">
        <title>Microbial solvent formation.</title>
        <authorList>
            <person name="Poehlein A."/>
            <person name="Montoya Solano J.D."/>
            <person name="Flitsch S."/>
            <person name="Krabben P."/>
            <person name="Duerre P."/>
            <person name="Daniel R."/>
        </authorList>
    </citation>
    <scope>NUCLEOTIDE SEQUENCE [LARGE SCALE GENOMIC DNA]</scope>
    <source>
        <strain evidence="7 8">L1-8</strain>
    </source>
</reference>
<accession>A0A1S8N265</accession>
<evidence type="ECO:0000313" key="8">
    <source>
        <dbReference type="Proteomes" id="UP000191154"/>
    </source>
</evidence>